<dbReference type="AlphaFoldDB" id="A0A1G7MWL8"/>
<dbReference type="EMBL" id="FNCH01000001">
    <property type="protein sequence ID" value="SDF65470.1"/>
    <property type="molecule type" value="Genomic_DNA"/>
</dbReference>
<keyword evidence="2" id="KW-0472">Membrane</keyword>
<protein>
    <submittedName>
        <fullName evidence="4">CubicO group peptidase, beta-lactamase class C family</fullName>
    </submittedName>
</protein>
<dbReference type="InterPro" id="IPR001466">
    <property type="entry name" value="Beta-lactam-related"/>
</dbReference>
<feature type="domain" description="Beta-lactamase-related" evidence="3">
    <location>
        <begin position="42"/>
        <end position="347"/>
    </location>
</feature>
<dbReference type="GO" id="GO:0016020">
    <property type="term" value="C:membrane"/>
    <property type="evidence" value="ECO:0007669"/>
    <property type="project" value="UniProtKB-SubCell"/>
</dbReference>
<evidence type="ECO:0000256" key="1">
    <source>
        <dbReference type="ARBA" id="ARBA00004370"/>
    </source>
</evidence>
<dbReference type="InterPro" id="IPR050491">
    <property type="entry name" value="AmpC-like"/>
</dbReference>
<dbReference type="Gene3D" id="3.40.710.10">
    <property type="entry name" value="DD-peptidase/beta-lactamase superfamily"/>
    <property type="match status" value="1"/>
</dbReference>
<sequence length="470" mass="54011">MKKTGIIALLLLTYTNIFAQKAFRAKLDSVFTVMYNQKQFNGSVLVAEKGKVLLAKGYGFRDTLSRHKTNKNTIYEMGSCSKQFTAAAIVLLQRQGLLQYDDAIDKYIPELQRWHHVKIFDLLRHTSGLPEYIGDMAKSWDHQKIATNQDLIAFYAGRKDTLSFHPGSVHRYNNTNYALLASIIERISGKTYADYLRDNIFIPLKMKSTFVYNRRLNPKRIKNYATGYVWKRQSFDKITSENPNYGDSIVYYLDGIVGNAKVNSTVVDLYKWDNALKANTFFTPSEFEMMTEVTKTSKGKNIPYGFGLELSGGKNNLSYGHTGSWDGYASFIYHTVNKDRTIITLQNFKMGAYPFKTINQILDNRKIEIEYPKKITLPDDQIAQYAGTYISKDDGEEQLITYLDGHLVHNTNRIKWDLRFFPIAENEFRGIRQGGADGVIRFIQLPNQEVKLEMLEYGKVIGTAFRKKKN</sequence>
<dbReference type="InterPro" id="IPR012338">
    <property type="entry name" value="Beta-lactam/transpept-like"/>
</dbReference>
<evidence type="ECO:0000313" key="4">
    <source>
        <dbReference type="EMBL" id="SDF65470.1"/>
    </source>
</evidence>
<dbReference type="RefSeq" id="WP_090496108.1">
    <property type="nucleotide sequence ID" value="NZ_FNCH01000001.1"/>
</dbReference>
<comment type="subcellular location">
    <subcellularLocation>
        <location evidence="1">Membrane</location>
    </subcellularLocation>
</comment>
<keyword evidence="5" id="KW-1185">Reference proteome</keyword>
<evidence type="ECO:0000259" key="3">
    <source>
        <dbReference type="Pfam" id="PF00144"/>
    </source>
</evidence>
<accession>A0A1G7MWL8</accession>
<dbReference type="Pfam" id="PF00144">
    <property type="entry name" value="Beta-lactamase"/>
    <property type="match status" value="1"/>
</dbReference>
<reference evidence="5" key="1">
    <citation type="submission" date="2016-10" db="EMBL/GenBank/DDBJ databases">
        <authorList>
            <person name="Varghese N."/>
            <person name="Submissions S."/>
        </authorList>
    </citation>
    <scope>NUCLEOTIDE SEQUENCE [LARGE SCALE GENOMIC DNA]</scope>
    <source>
        <strain evidence="5">DSM 17933</strain>
    </source>
</reference>
<proteinExistence type="predicted"/>
<dbReference type="PANTHER" id="PTHR46825:SF11">
    <property type="entry name" value="PENICILLIN-BINDING PROTEIN 4"/>
    <property type="match status" value="1"/>
</dbReference>
<dbReference type="SUPFAM" id="SSF56601">
    <property type="entry name" value="beta-lactamase/transpeptidase-like"/>
    <property type="match status" value="1"/>
</dbReference>
<dbReference type="PANTHER" id="PTHR46825">
    <property type="entry name" value="D-ALANYL-D-ALANINE-CARBOXYPEPTIDASE/ENDOPEPTIDASE AMPH"/>
    <property type="match status" value="1"/>
</dbReference>
<organism evidence="4 5">
    <name type="scientific">Pedobacter terrae</name>
    <dbReference type="NCBI Taxonomy" id="405671"/>
    <lineage>
        <taxon>Bacteria</taxon>
        <taxon>Pseudomonadati</taxon>
        <taxon>Bacteroidota</taxon>
        <taxon>Sphingobacteriia</taxon>
        <taxon>Sphingobacteriales</taxon>
        <taxon>Sphingobacteriaceae</taxon>
        <taxon>Pedobacter</taxon>
    </lineage>
</organism>
<dbReference type="OrthoDB" id="9798166at2"/>
<name>A0A1G7MWL8_9SPHI</name>
<dbReference type="STRING" id="405671.SAMN05421827_101105"/>
<evidence type="ECO:0000313" key="5">
    <source>
        <dbReference type="Proteomes" id="UP000199643"/>
    </source>
</evidence>
<dbReference type="Proteomes" id="UP000199643">
    <property type="component" value="Unassembled WGS sequence"/>
</dbReference>
<gene>
    <name evidence="4" type="ORF">SAMN05421827_101105</name>
</gene>
<evidence type="ECO:0000256" key="2">
    <source>
        <dbReference type="ARBA" id="ARBA00023136"/>
    </source>
</evidence>